<protein>
    <recommendedName>
        <fullName evidence="3">DUF2946 domain-containing protein</fullName>
    </recommendedName>
</protein>
<dbReference type="Proteomes" id="UP000231501">
    <property type="component" value="Unassembled WGS sequence"/>
</dbReference>
<reference evidence="1 2" key="1">
    <citation type="submission" date="2017-11" db="EMBL/GenBank/DDBJ databases">
        <title>Draft genome sequence of Mitsuaria sp. HWN-4.</title>
        <authorList>
            <person name="Gundlapally S.R."/>
        </authorList>
    </citation>
    <scope>NUCLEOTIDE SEQUENCE [LARGE SCALE GENOMIC DNA]</scope>
    <source>
        <strain evidence="1 2">HWN-4</strain>
    </source>
</reference>
<dbReference type="OrthoDB" id="9157136at2"/>
<accession>A0A2G9CA94</accession>
<organism evidence="1 2">
    <name type="scientific">Roseateles chitinivorans</name>
    <dbReference type="NCBI Taxonomy" id="2917965"/>
    <lineage>
        <taxon>Bacteria</taxon>
        <taxon>Pseudomonadati</taxon>
        <taxon>Pseudomonadota</taxon>
        <taxon>Betaproteobacteria</taxon>
        <taxon>Burkholderiales</taxon>
        <taxon>Sphaerotilaceae</taxon>
        <taxon>Roseateles</taxon>
    </lineage>
</organism>
<keyword evidence="2" id="KW-1185">Reference proteome</keyword>
<name>A0A2G9CA94_9BURK</name>
<dbReference type="EMBL" id="PEOG01000037">
    <property type="protein sequence ID" value="PIM52449.1"/>
    <property type="molecule type" value="Genomic_DNA"/>
</dbReference>
<proteinExistence type="predicted"/>
<dbReference type="AlphaFoldDB" id="A0A2G9CA94"/>
<evidence type="ECO:0000313" key="2">
    <source>
        <dbReference type="Proteomes" id="UP000231501"/>
    </source>
</evidence>
<dbReference type="Pfam" id="PF11162">
    <property type="entry name" value="DUF2946"/>
    <property type="match status" value="1"/>
</dbReference>
<sequence>MRLHSPPALTRWMAVLVFWLGAVLPAASMAAQALSGDLAPWTQICRSSVVGPRAAELRVGLADGGVEDQDHGLFQHCAFCHLHQDALPLPLVADLVPLRSELRHGLPERFLSASVTAHAWRSAPARAPPSTV</sequence>
<evidence type="ECO:0000313" key="1">
    <source>
        <dbReference type="EMBL" id="PIM52449.1"/>
    </source>
</evidence>
<comment type="caution">
    <text evidence="1">The sequence shown here is derived from an EMBL/GenBank/DDBJ whole genome shotgun (WGS) entry which is preliminary data.</text>
</comment>
<dbReference type="InterPro" id="IPR021333">
    <property type="entry name" value="DUF2946"/>
</dbReference>
<gene>
    <name evidence="1" type="ORF">CS062_14440</name>
</gene>
<evidence type="ECO:0008006" key="3">
    <source>
        <dbReference type="Google" id="ProtNLM"/>
    </source>
</evidence>
<dbReference type="RefSeq" id="WP_099862326.1">
    <property type="nucleotide sequence ID" value="NZ_PEOG01000037.1"/>
</dbReference>